<dbReference type="Proteomes" id="UP000252189">
    <property type="component" value="Unassembled WGS sequence"/>
</dbReference>
<organism evidence="2 3">
    <name type="scientific">Haloplanus salinus</name>
    <dbReference type="NCBI Taxonomy" id="1126245"/>
    <lineage>
        <taxon>Archaea</taxon>
        <taxon>Methanobacteriati</taxon>
        <taxon>Methanobacteriota</taxon>
        <taxon>Stenosarchaea group</taxon>
        <taxon>Halobacteria</taxon>
        <taxon>Halobacteriales</taxon>
        <taxon>Haloferacaceae</taxon>
        <taxon>Haloplanus</taxon>
    </lineage>
</organism>
<dbReference type="AlphaFoldDB" id="A0A368NC84"/>
<accession>A0A368NC84</accession>
<dbReference type="EMBL" id="QPHM01000001">
    <property type="protein sequence ID" value="RCU47836.1"/>
    <property type="molecule type" value="Genomic_DNA"/>
</dbReference>
<feature type="transmembrane region" description="Helical" evidence="1">
    <location>
        <begin position="73"/>
        <end position="101"/>
    </location>
</feature>
<protein>
    <submittedName>
        <fullName evidence="2">DUF4013 domain-containing protein</fullName>
    </submittedName>
</protein>
<feature type="transmembrane region" description="Helical" evidence="1">
    <location>
        <begin position="22"/>
        <end position="46"/>
    </location>
</feature>
<evidence type="ECO:0000313" key="2">
    <source>
        <dbReference type="EMBL" id="RCU47836.1"/>
    </source>
</evidence>
<proteinExistence type="predicted"/>
<feature type="transmembrane region" description="Helical" evidence="1">
    <location>
        <begin position="163"/>
        <end position="182"/>
    </location>
</feature>
<sequence>MAIDLERVVTYPTNADDWLKTALVGGALTLFSFLIVPAFLVYGYVVRVLRGGIEGREDPPVFDDWGTLLKEGVVAVVVILAYQLIPVLVFFLTVGGSLVAIASGSEVGAGVGIVGLLGGLALSTLLALAFGYVTLIGLANYAHVGTFGAAFDLDVIRSVATDGAYAVPWLYGIGVLLAAAIVGSVLGLVPFVGAVAGAFVTFYGQVAAAWVWGRGFGDATGIGGDADADADADPAVA</sequence>
<dbReference type="InterPro" id="IPR025098">
    <property type="entry name" value="DUF4013"/>
</dbReference>
<feature type="transmembrane region" description="Helical" evidence="1">
    <location>
        <begin position="188"/>
        <end position="212"/>
    </location>
</feature>
<feature type="transmembrane region" description="Helical" evidence="1">
    <location>
        <begin position="113"/>
        <end position="142"/>
    </location>
</feature>
<comment type="caution">
    <text evidence="2">The sequence shown here is derived from an EMBL/GenBank/DDBJ whole genome shotgun (WGS) entry which is preliminary data.</text>
</comment>
<reference evidence="2 3" key="1">
    <citation type="submission" date="2018-07" db="EMBL/GenBank/DDBJ databases">
        <title>Genome sequences of Haloplanus salinus JCM 18368T.</title>
        <authorList>
            <person name="Kim Y.B."/>
            <person name="Roh S.W."/>
        </authorList>
    </citation>
    <scope>NUCLEOTIDE SEQUENCE [LARGE SCALE GENOMIC DNA]</scope>
    <source>
        <strain evidence="2 3">JCM 18368</strain>
    </source>
</reference>
<keyword evidence="1" id="KW-0472">Membrane</keyword>
<evidence type="ECO:0000256" key="1">
    <source>
        <dbReference type="SAM" id="Phobius"/>
    </source>
</evidence>
<dbReference type="Pfam" id="PF13197">
    <property type="entry name" value="DUF4013"/>
    <property type="match status" value="1"/>
</dbReference>
<dbReference type="OrthoDB" id="107590at2157"/>
<name>A0A368NC84_9EURY</name>
<keyword evidence="3" id="KW-1185">Reference proteome</keyword>
<evidence type="ECO:0000313" key="3">
    <source>
        <dbReference type="Proteomes" id="UP000252189"/>
    </source>
</evidence>
<gene>
    <name evidence="2" type="ORF">DU504_11335</name>
</gene>
<keyword evidence="1" id="KW-1133">Transmembrane helix</keyword>
<keyword evidence="1" id="KW-0812">Transmembrane</keyword>
<dbReference type="RefSeq" id="WP_114449395.1">
    <property type="nucleotide sequence ID" value="NZ_QPHM01000001.1"/>
</dbReference>